<protein>
    <submittedName>
        <fullName evidence="1">Uncharacterized protein</fullName>
    </submittedName>
</protein>
<reference evidence="1" key="2">
    <citation type="journal article" date="2024" name="Plant">
        <title>Genomic evolution and insights into agronomic trait innovations of Sesamum species.</title>
        <authorList>
            <person name="Miao H."/>
            <person name="Wang L."/>
            <person name="Qu L."/>
            <person name="Liu H."/>
            <person name="Sun Y."/>
            <person name="Le M."/>
            <person name="Wang Q."/>
            <person name="Wei S."/>
            <person name="Zheng Y."/>
            <person name="Lin W."/>
            <person name="Duan Y."/>
            <person name="Cao H."/>
            <person name="Xiong S."/>
            <person name="Wang X."/>
            <person name="Wei L."/>
            <person name="Li C."/>
            <person name="Ma Q."/>
            <person name="Ju M."/>
            <person name="Zhao R."/>
            <person name="Li G."/>
            <person name="Mu C."/>
            <person name="Tian Q."/>
            <person name="Mei H."/>
            <person name="Zhang T."/>
            <person name="Gao T."/>
            <person name="Zhang H."/>
        </authorList>
    </citation>
    <scope>NUCLEOTIDE SEQUENCE</scope>
    <source>
        <strain evidence="1">G02</strain>
    </source>
</reference>
<evidence type="ECO:0000313" key="1">
    <source>
        <dbReference type="EMBL" id="KAL0324877.1"/>
    </source>
</evidence>
<proteinExistence type="predicted"/>
<comment type="caution">
    <text evidence="1">The sequence shown here is derived from an EMBL/GenBank/DDBJ whole genome shotgun (WGS) entry which is preliminary data.</text>
</comment>
<name>A0AAW2M1F2_SESRA</name>
<sequence length="92" mass="10370">YFISFSRFEKIAFTSAGDDLPSYLEGYSPDHIAAIMDLPKCPSHDSLEDLDELYDAEVNNSVNSEPDDRVKRSLLVAKVEVPAWSNARAMMR</sequence>
<organism evidence="1">
    <name type="scientific">Sesamum radiatum</name>
    <name type="common">Black benniseed</name>
    <dbReference type="NCBI Taxonomy" id="300843"/>
    <lineage>
        <taxon>Eukaryota</taxon>
        <taxon>Viridiplantae</taxon>
        <taxon>Streptophyta</taxon>
        <taxon>Embryophyta</taxon>
        <taxon>Tracheophyta</taxon>
        <taxon>Spermatophyta</taxon>
        <taxon>Magnoliopsida</taxon>
        <taxon>eudicotyledons</taxon>
        <taxon>Gunneridae</taxon>
        <taxon>Pentapetalae</taxon>
        <taxon>asterids</taxon>
        <taxon>lamiids</taxon>
        <taxon>Lamiales</taxon>
        <taxon>Pedaliaceae</taxon>
        <taxon>Sesamum</taxon>
    </lineage>
</organism>
<accession>A0AAW2M1F2</accession>
<dbReference type="AlphaFoldDB" id="A0AAW2M1F2"/>
<feature type="non-terminal residue" evidence="1">
    <location>
        <position position="1"/>
    </location>
</feature>
<dbReference type="EMBL" id="JACGWJ010000023">
    <property type="protein sequence ID" value="KAL0324877.1"/>
    <property type="molecule type" value="Genomic_DNA"/>
</dbReference>
<gene>
    <name evidence="1" type="ORF">Sradi_5057000</name>
</gene>
<reference evidence="1" key="1">
    <citation type="submission" date="2020-06" db="EMBL/GenBank/DDBJ databases">
        <authorList>
            <person name="Li T."/>
            <person name="Hu X."/>
            <person name="Zhang T."/>
            <person name="Song X."/>
            <person name="Zhang H."/>
            <person name="Dai N."/>
            <person name="Sheng W."/>
            <person name="Hou X."/>
            <person name="Wei L."/>
        </authorList>
    </citation>
    <scope>NUCLEOTIDE SEQUENCE</scope>
    <source>
        <strain evidence="1">G02</strain>
        <tissue evidence="1">Leaf</tissue>
    </source>
</reference>